<name>A0A4U8W255_9NOCA</name>
<accession>A0A4U8W255</accession>
<keyword evidence="1" id="KW-0732">Signal</keyword>
<gene>
    <name evidence="2" type="ORF">NCTC10797_03058</name>
</gene>
<feature type="signal peptide" evidence="1">
    <location>
        <begin position="1"/>
        <end position="32"/>
    </location>
</feature>
<reference evidence="2 3" key="1">
    <citation type="submission" date="2019-02" db="EMBL/GenBank/DDBJ databases">
        <authorList>
            <consortium name="Pathogen Informatics"/>
        </authorList>
    </citation>
    <scope>NUCLEOTIDE SEQUENCE [LARGE SCALE GENOMIC DNA]</scope>
    <source>
        <strain evidence="2 3">3012STDY6756504</strain>
    </source>
</reference>
<protein>
    <submittedName>
        <fullName evidence="2">Uncharacterized protein</fullName>
    </submittedName>
</protein>
<organism evidence="2 3">
    <name type="scientific">Nocardia cyriacigeorgica</name>
    <dbReference type="NCBI Taxonomy" id="135487"/>
    <lineage>
        <taxon>Bacteria</taxon>
        <taxon>Bacillati</taxon>
        <taxon>Actinomycetota</taxon>
        <taxon>Actinomycetes</taxon>
        <taxon>Mycobacteriales</taxon>
        <taxon>Nocardiaceae</taxon>
        <taxon>Nocardia</taxon>
    </lineage>
</organism>
<sequence>MLRSSFFRIGIARICAAVALGVVTATALPAVAAAQEPRPPVDLNTSVSGTSIDYTIDNVPNRRDTFPVIRGECTTAVVNVLVAAPILAPAAIDTLSGREPDVFALLQRLIAEGALTAGPRIQLASSTGQISGSFTDVPRGVYVVGTICNINPLGGQFDPNLFDFSPSVVVDTRSGSSAPAPAPVP</sequence>
<evidence type="ECO:0000313" key="2">
    <source>
        <dbReference type="EMBL" id="VFA99275.1"/>
    </source>
</evidence>
<proteinExistence type="predicted"/>
<evidence type="ECO:0000256" key="1">
    <source>
        <dbReference type="SAM" id="SignalP"/>
    </source>
</evidence>
<evidence type="ECO:0000313" key="3">
    <source>
        <dbReference type="Proteomes" id="UP000290439"/>
    </source>
</evidence>
<dbReference type="AlphaFoldDB" id="A0A4U8W255"/>
<feature type="chain" id="PRO_5038503963" evidence="1">
    <location>
        <begin position="33"/>
        <end position="185"/>
    </location>
</feature>
<dbReference type="RefSeq" id="WP_130917552.1">
    <property type="nucleotide sequence ID" value="NZ_LR215973.1"/>
</dbReference>
<dbReference type="EMBL" id="LR215973">
    <property type="protein sequence ID" value="VFA99275.1"/>
    <property type="molecule type" value="Genomic_DNA"/>
</dbReference>
<dbReference type="Proteomes" id="UP000290439">
    <property type="component" value="Chromosome"/>
</dbReference>